<dbReference type="EC" id="2.7.8.-" evidence="15"/>
<keyword evidence="5" id="KW-0444">Lipid biosynthesis</keyword>
<keyword evidence="13" id="KW-0594">Phospholipid biosynthesis</keyword>
<feature type="domain" description="PLD phosphodiesterase" evidence="17">
    <location>
        <begin position="385"/>
        <end position="412"/>
    </location>
</feature>
<dbReference type="PANTHER" id="PTHR21248">
    <property type="entry name" value="CARDIOLIPIN SYNTHASE"/>
    <property type="match status" value="1"/>
</dbReference>
<dbReference type="GO" id="GO:0008808">
    <property type="term" value="F:cardiolipin synthase activity"/>
    <property type="evidence" value="ECO:0007669"/>
    <property type="project" value="UniProtKB-UniRule"/>
</dbReference>
<evidence type="ECO:0000256" key="8">
    <source>
        <dbReference type="ARBA" id="ARBA00022692"/>
    </source>
</evidence>
<dbReference type="InterPro" id="IPR022924">
    <property type="entry name" value="Cardiolipin_synthase"/>
</dbReference>
<dbReference type="PROSITE" id="PS50035">
    <property type="entry name" value="PLD"/>
    <property type="match status" value="2"/>
</dbReference>
<keyword evidence="6" id="KW-0964">Secreted</keyword>
<accession>A0A0H3G1M0</accession>
<feature type="transmembrane region" description="Helical" evidence="16">
    <location>
        <begin position="37"/>
        <end position="55"/>
    </location>
</feature>
<evidence type="ECO:0000256" key="2">
    <source>
        <dbReference type="ARBA" id="ARBA00004613"/>
    </source>
</evidence>
<comment type="function">
    <text evidence="1">Could be a virulence factor.</text>
</comment>
<dbReference type="eggNOG" id="COG1502">
    <property type="taxonomic scope" value="Bacteria"/>
</dbReference>
<dbReference type="GO" id="GO:0032049">
    <property type="term" value="P:cardiolipin biosynthetic process"/>
    <property type="evidence" value="ECO:0007669"/>
    <property type="project" value="UniProtKB-UniRule"/>
</dbReference>
<dbReference type="EMBL" id="CP002850">
    <property type="protein sequence ID" value="AEH62702.1"/>
    <property type="molecule type" value="Genomic_DNA"/>
</dbReference>
<evidence type="ECO:0000256" key="9">
    <source>
        <dbReference type="ARBA" id="ARBA00022737"/>
    </source>
</evidence>
<evidence type="ECO:0000256" key="1">
    <source>
        <dbReference type="ARBA" id="ARBA00003145"/>
    </source>
</evidence>
<evidence type="ECO:0000256" key="11">
    <source>
        <dbReference type="ARBA" id="ARBA00023098"/>
    </source>
</evidence>
<keyword evidence="14" id="KW-1208">Phospholipid metabolism</keyword>
<evidence type="ECO:0000313" key="18">
    <source>
        <dbReference type="EMBL" id="AEH62702.1"/>
    </source>
</evidence>
<dbReference type="InterPro" id="IPR027379">
    <property type="entry name" value="CLS_N"/>
</dbReference>
<evidence type="ECO:0000256" key="12">
    <source>
        <dbReference type="ARBA" id="ARBA00023136"/>
    </source>
</evidence>
<evidence type="ECO:0000256" key="5">
    <source>
        <dbReference type="ARBA" id="ARBA00022516"/>
    </source>
</evidence>
<dbReference type="AlphaFoldDB" id="A0A0H3G1M0"/>
<evidence type="ECO:0000256" key="4">
    <source>
        <dbReference type="ARBA" id="ARBA00022475"/>
    </source>
</evidence>
<dbReference type="SUPFAM" id="SSF56024">
    <property type="entry name" value="Phospholipase D/nuclease"/>
    <property type="match status" value="2"/>
</dbReference>
<keyword evidence="11" id="KW-0443">Lipid metabolism</keyword>
<comment type="subcellular location">
    <subcellularLocation>
        <location evidence="3">Cell membrane</location>
        <topology evidence="3">Multi-pass membrane protein</topology>
    </subcellularLocation>
    <subcellularLocation>
        <location evidence="2">Secreted</location>
    </subcellularLocation>
</comment>
<dbReference type="HOGENOM" id="CLU_038053_1_0_5"/>
<dbReference type="OrthoDB" id="9762009at2"/>
<keyword evidence="4" id="KW-1003">Cell membrane</keyword>
<dbReference type="SMART" id="SM00155">
    <property type="entry name" value="PLDc"/>
    <property type="match status" value="2"/>
</dbReference>
<evidence type="ECO:0000256" key="3">
    <source>
        <dbReference type="ARBA" id="ARBA00004651"/>
    </source>
</evidence>
<name>A0A0H3G1M0_ZYMMA</name>
<dbReference type="CDD" id="cd09152">
    <property type="entry name" value="PLDc_EcCLS_like_1"/>
    <property type="match status" value="1"/>
</dbReference>
<evidence type="ECO:0000313" key="19">
    <source>
        <dbReference type="Proteomes" id="UP000001494"/>
    </source>
</evidence>
<dbReference type="Proteomes" id="UP000001494">
    <property type="component" value="Chromosome"/>
</dbReference>
<dbReference type="CDD" id="cd09158">
    <property type="entry name" value="PLDc_EcCLS_like_2"/>
    <property type="match status" value="1"/>
</dbReference>
<dbReference type="NCBIfam" id="TIGR04265">
    <property type="entry name" value="bac_cardiolipin"/>
    <property type="match status" value="1"/>
</dbReference>
<dbReference type="GO" id="GO:0005576">
    <property type="term" value="C:extracellular region"/>
    <property type="evidence" value="ECO:0007669"/>
    <property type="project" value="UniProtKB-SubCell"/>
</dbReference>
<dbReference type="PANTHER" id="PTHR21248:SF22">
    <property type="entry name" value="PHOSPHOLIPASE D"/>
    <property type="match status" value="1"/>
</dbReference>
<evidence type="ECO:0000259" key="17">
    <source>
        <dbReference type="PROSITE" id="PS50035"/>
    </source>
</evidence>
<evidence type="ECO:0000256" key="13">
    <source>
        <dbReference type="ARBA" id="ARBA00023209"/>
    </source>
</evidence>
<evidence type="ECO:0000256" key="16">
    <source>
        <dbReference type="SAM" id="Phobius"/>
    </source>
</evidence>
<keyword evidence="12 16" id="KW-0472">Membrane</keyword>
<dbReference type="RefSeq" id="WP_014500756.1">
    <property type="nucleotide sequence ID" value="NC_017262.1"/>
</dbReference>
<sequence length="472" mass="53084">MTLMTLGSFYEVVAWLIRLTMLVIVPMRRTPQAASSWLLLIFFQPALGLLLYLMIGQARFPSWRAERFANLKSFLEEQRQKLQNSVASLPAEAALAADLAENLGHMPALSGNRMLYISDYQALFDHLAADIDKAEQHVHLVIYIFDSDRSGQQIIAALGRAAKRGVNCQILIDALGSRRSGKQVIQQLKSLGVDAREALPFRLLRGRTRGDMRNHRKLFIIDGKIGYAGSQNIINRDWRPGVVNQELTVRVEGPIVFEMETLFAINWYLESGALPDRMRDTPHLVPPKEGSHILQLLPSGADYRLAGFETMLVTGIYAAKKQIVLVTPYLIPDSDLLAALKTAALRGVRIDIIVSKIADQILVSMAQKSYYQELLSAGIHIHRYRDKLLHAKHISVDNKLAMVGSSNVDIRSFLLNEEVSLIIYDKEAIAQLQNIEMDYLKNADEVSKAAWRLRPCYCKVMENLARLVSPLL</sequence>
<keyword evidence="10 16" id="KW-1133">Transmembrane helix</keyword>
<dbReference type="InterPro" id="IPR025202">
    <property type="entry name" value="PLD-like_dom"/>
</dbReference>
<evidence type="ECO:0000256" key="7">
    <source>
        <dbReference type="ARBA" id="ARBA00022679"/>
    </source>
</evidence>
<evidence type="ECO:0000256" key="6">
    <source>
        <dbReference type="ARBA" id="ARBA00022525"/>
    </source>
</evidence>
<reference evidence="18 19" key="1">
    <citation type="journal article" date="2011" name="J. Bacteriol.">
        <title>Genome sequence of the ethanol-producing Zymomonas mobilis subsp. mobilis lectotype strain ATCC 10988.</title>
        <authorList>
            <person name="Pappas K.M."/>
            <person name="Kouvelis V.N."/>
            <person name="Saunders E."/>
            <person name="Brettin T.S."/>
            <person name="Bruce D."/>
            <person name="Detter C."/>
            <person name="Balakireva M."/>
            <person name="Han C.S."/>
            <person name="Savvakis G."/>
            <person name="Kyrpides N.C."/>
            <person name="Typas M.A."/>
        </authorList>
    </citation>
    <scope>NUCLEOTIDE SEQUENCE [LARGE SCALE GENOMIC DNA]</scope>
    <source>
        <strain evidence="19">ATCC 10988 / DSM 424 / CCUG 17860 / LMG 404 / NCIMB 8938 / NRRL B-806 / ZM1</strain>
    </source>
</reference>
<dbReference type="Pfam" id="PF13091">
    <property type="entry name" value="PLDc_2"/>
    <property type="match status" value="2"/>
</dbReference>
<evidence type="ECO:0000256" key="15">
    <source>
        <dbReference type="NCBIfam" id="TIGR04265"/>
    </source>
</evidence>
<keyword evidence="7" id="KW-0808">Transferase</keyword>
<feature type="domain" description="PLD phosphodiesterase" evidence="17">
    <location>
        <begin position="210"/>
        <end position="237"/>
    </location>
</feature>
<dbReference type="Pfam" id="PF13396">
    <property type="entry name" value="PLDc_N"/>
    <property type="match status" value="1"/>
</dbReference>
<dbReference type="KEGG" id="zmm:Zmob_0865"/>
<dbReference type="GO" id="GO:0005886">
    <property type="term" value="C:plasma membrane"/>
    <property type="evidence" value="ECO:0007669"/>
    <property type="project" value="UniProtKB-SubCell"/>
</dbReference>
<dbReference type="InterPro" id="IPR001736">
    <property type="entry name" value="PLipase_D/transphosphatidylase"/>
</dbReference>
<evidence type="ECO:0000256" key="10">
    <source>
        <dbReference type="ARBA" id="ARBA00022989"/>
    </source>
</evidence>
<dbReference type="Gene3D" id="3.30.870.10">
    <property type="entry name" value="Endonuclease Chain A"/>
    <property type="match status" value="2"/>
</dbReference>
<keyword evidence="9" id="KW-0677">Repeat</keyword>
<organism evidence="18 19">
    <name type="scientific">Zymomonas mobilis subsp. mobilis (strain ATCC 10988 / DSM 424 / LMG 404 / NCIMB 8938 / NRRL B-806 / ZM1)</name>
    <dbReference type="NCBI Taxonomy" id="555217"/>
    <lineage>
        <taxon>Bacteria</taxon>
        <taxon>Pseudomonadati</taxon>
        <taxon>Pseudomonadota</taxon>
        <taxon>Alphaproteobacteria</taxon>
        <taxon>Sphingomonadales</taxon>
        <taxon>Zymomonadaceae</taxon>
        <taxon>Zymomonas</taxon>
    </lineage>
</organism>
<evidence type="ECO:0000256" key="14">
    <source>
        <dbReference type="ARBA" id="ARBA00023264"/>
    </source>
</evidence>
<keyword evidence="8 16" id="KW-0812">Transmembrane</keyword>
<feature type="transmembrane region" description="Helical" evidence="16">
    <location>
        <begin position="6"/>
        <end position="25"/>
    </location>
</feature>
<gene>
    <name evidence="18" type="ordered locus">Zmob_0865</name>
</gene>
<proteinExistence type="predicted"/>
<protein>
    <recommendedName>
        <fullName evidence="15">Cardiolipin synthase</fullName>
        <ecNumber evidence="15">2.7.8.-</ecNumber>
    </recommendedName>
</protein>